<name>A0A1X9SJT2_9VIRU</name>
<evidence type="ECO:0000313" key="1">
    <source>
        <dbReference type="EMBL" id="ARQ96484.1"/>
    </source>
</evidence>
<accession>A0A1X9SJT2</accession>
<dbReference type="RefSeq" id="YP_009362801.1">
    <property type="nucleotide sequence ID" value="NC_034625.1"/>
</dbReference>
<keyword evidence="2" id="KW-1185">Reference proteome</keyword>
<sequence>MNMKIMEDIIIIECRKFTDQVLNWLNAFYPTNIYYYHVMDNDTLLTLKIRLIMAHNLYIKRANGIISYIKRTFRYSPYIRVNYRYNKPFFDLTILCGQINKSIYTSDNEK</sequence>
<organism evidence="1 2">
    <name type="scientific">Sulfolobus islandicus rod-shaped virus 10</name>
    <dbReference type="NCBI Taxonomy" id="1983545"/>
    <lineage>
        <taxon>Viruses</taxon>
        <taxon>Adnaviria</taxon>
        <taxon>Zilligvirae</taxon>
        <taxon>Taleaviricota</taxon>
        <taxon>Tokiviricetes</taxon>
        <taxon>Ligamenvirales</taxon>
        <taxon>Rudiviridae</taxon>
        <taxon>Usarudivirus</taxon>
        <taxon>Usarudivirus acidum</taxon>
        <taxon>Usarudivirus SIRV10</taxon>
    </lineage>
</organism>
<dbReference type="OrthoDB" id="18001at10239"/>
<dbReference type="KEGG" id="vg:32878705"/>
<dbReference type="GeneID" id="32878705"/>
<evidence type="ECO:0000313" key="2">
    <source>
        <dbReference type="Proteomes" id="UP000203064"/>
    </source>
</evidence>
<reference evidence="1 2" key="1">
    <citation type="journal article" date="2017" name="Viruses">
        <title>Differentiation and structure in Sulfolobus islandicus rod-shaped virus populations.</title>
        <authorList>
            <person name="Bautista M.A."/>
            <person name="Black J.A."/>
            <person name="Youngblut N.D."/>
            <person name="Whitaker R.J."/>
        </authorList>
    </citation>
    <scope>NUCLEOTIDE SEQUENCE [LARGE SCALE GENOMIC DNA]</scope>
</reference>
<proteinExistence type="predicted"/>
<dbReference type="EMBL" id="KY744230">
    <property type="protein sequence ID" value="ARQ96484.1"/>
    <property type="molecule type" value="Genomic_DNA"/>
</dbReference>
<dbReference type="Proteomes" id="UP000203064">
    <property type="component" value="Segment"/>
</dbReference>
<protein>
    <submittedName>
        <fullName evidence="1">Uncharacterized protein</fullName>
    </submittedName>
</protein>